<dbReference type="RefSeq" id="WP_336349635.1">
    <property type="nucleotide sequence ID" value="NZ_JAZAQL010000001.1"/>
</dbReference>
<feature type="transmembrane region" description="Helical" evidence="1">
    <location>
        <begin position="139"/>
        <end position="158"/>
    </location>
</feature>
<organism evidence="2 3">
    <name type="scientific">Halorubellus litoreus</name>
    <dbReference type="NCBI Taxonomy" id="755308"/>
    <lineage>
        <taxon>Archaea</taxon>
        <taxon>Methanobacteriati</taxon>
        <taxon>Methanobacteriota</taxon>
        <taxon>Stenosarchaea group</taxon>
        <taxon>Halobacteria</taxon>
        <taxon>Halobacteriales</taxon>
        <taxon>Halorubellaceae</taxon>
        <taxon>Halorubellus</taxon>
    </lineage>
</organism>
<evidence type="ECO:0000256" key="1">
    <source>
        <dbReference type="SAM" id="Phobius"/>
    </source>
</evidence>
<reference evidence="2 3" key="1">
    <citation type="journal article" date="2019" name="Int. J. Syst. Evol. Microbiol.">
        <title>The Global Catalogue of Microorganisms (GCM) 10K type strain sequencing project: providing services to taxonomists for standard genome sequencing and annotation.</title>
        <authorList>
            <consortium name="The Broad Institute Genomics Platform"/>
            <consortium name="The Broad Institute Genome Sequencing Center for Infectious Disease"/>
            <person name="Wu L."/>
            <person name="Ma J."/>
        </authorList>
    </citation>
    <scope>NUCLEOTIDE SEQUENCE [LARGE SCALE GENOMIC DNA]</scope>
    <source>
        <strain evidence="2 3">GX26</strain>
    </source>
</reference>
<proteinExistence type="predicted"/>
<dbReference type="EMBL" id="JBHSXN010000001">
    <property type="protein sequence ID" value="MFC6952676.1"/>
    <property type="molecule type" value="Genomic_DNA"/>
</dbReference>
<name>A0ABD5VFF7_9EURY</name>
<evidence type="ECO:0000313" key="2">
    <source>
        <dbReference type="EMBL" id="MFC6952676.1"/>
    </source>
</evidence>
<feature type="transmembrane region" description="Helical" evidence="1">
    <location>
        <begin position="97"/>
        <end position="119"/>
    </location>
</feature>
<feature type="transmembrane region" description="Helical" evidence="1">
    <location>
        <begin position="24"/>
        <end position="43"/>
    </location>
</feature>
<keyword evidence="1" id="KW-0472">Membrane</keyword>
<sequence length="159" mass="16334">MSTHTTPDGSTLEYGPTAVAGRTALVGVLAGLAFGALIQFQLGRMTAIGAMYTLGDPSLTVGWVAHLFHAALFGAFFGVLVDTGVLREHATELAPSVALGAAYATALWLVNVGLVWPLWLNAVSFGTDLPVPNVAVMPLVGHLVWGVLLGAGTAVALAR</sequence>
<comment type="caution">
    <text evidence="2">The sequence shown here is derived from an EMBL/GenBank/DDBJ whole genome shotgun (WGS) entry which is preliminary data.</text>
</comment>
<gene>
    <name evidence="2" type="ORF">ACFQGB_07340</name>
</gene>
<keyword evidence="1" id="KW-1133">Transmembrane helix</keyword>
<dbReference type="Proteomes" id="UP001596395">
    <property type="component" value="Unassembled WGS sequence"/>
</dbReference>
<evidence type="ECO:0000313" key="3">
    <source>
        <dbReference type="Proteomes" id="UP001596395"/>
    </source>
</evidence>
<protein>
    <recommendedName>
        <fullName evidence="4">Histidine kinase</fullName>
    </recommendedName>
</protein>
<feature type="transmembrane region" description="Helical" evidence="1">
    <location>
        <begin position="63"/>
        <end position="85"/>
    </location>
</feature>
<keyword evidence="1" id="KW-0812">Transmembrane</keyword>
<dbReference type="AlphaFoldDB" id="A0ABD5VFF7"/>
<accession>A0ABD5VFF7</accession>
<evidence type="ECO:0008006" key="4">
    <source>
        <dbReference type="Google" id="ProtNLM"/>
    </source>
</evidence>
<keyword evidence="3" id="KW-1185">Reference proteome</keyword>